<keyword evidence="1" id="KW-0472">Membrane</keyword>
<feature type="transmembrane region" description="Helical" evidence="1">
    <location>
        <begin position="348"/>
        <end position="367"/>
    </location>
</feature>
<evidence type="ECO:0000256" key="1">
    <source>
        <dbReference type="SAM" id="Phobius"/>
    </source>
</evidence>
<organism evidence="2 3">
    <name type="scientific">Penaeus vannamei</name>
    <name type="common">Whiteleg shrimp</name>
    <name type="synonym">Litopenaeus vannamei</name>
    <dbReference type="NCBI Taxonomy" id="6689"/>
    <lineage>
        <taxon>Eukaryota</taxon>
        <taxon>Metazoa</taxon>
        <taxon>Ecdysozoa</taxon>
        <taxon>Arthropoda</taxon>
        <taxon>Crustacea</taxon>
        <taxon>Multicrustacea</taxon>
        <taxon>Malacostraca</taxon>
        <taxon>Eumalacostraca</taxon>
        <taxon>Eucarida</taxon>
        <taxon>Decapoda</taxon>
        <taxon>Dendrobranchiata</taxon>
        <taxon>Penaeoidea</taxon>
        <taxon>Penaeidae</taxon>
        <taxon>Penaeus</taxon>
    </lineage>
</organism>
<keyword evidence="3" id="KW-1185">Reference proteome</keyword>
<sequence length="371" mass="41385">MLNSTILIPKIMPLTAAASHHQDFEVGVEKQNFLKDSTAPRRNKCSSRSLCNISLRLQSNGRPRVLATTERGFEKSGRSVSASPFDRPFAAPPSLPRLVLLLSSSSGLRLSLLLLLITLRLSPFIFFFIFLLLYYIISMHYSIIYYSSTSSPSAPPLSLFFPFFPPLPPLLSLSSLSPPSFPAPLPPPLLPPPLIFLFFFSPPPFFLESISFHHASLAFDHCPPSSSPSSSLPFSSVPLASFLFLSVHLSSSFSSFLFLSVFIFSSFASFSPPFFLVIFFPCPFLLFSFLRYYLLSLTLISSSSPHSFLILPPCSPTLLLHPSFAPILPFYLIRSSFFPPLHLYRPTLLLLLHFPPPLLPLTPLPFLSKTY</sequence>
<reference evidence="2 3" key="1">
    <citation type="submission" date="2018-04" db="EMBL/GenBank/DDBJ databases">
        <authorList>
            <person name="Zhang X."/>
            <person name="Yuan J."/>
            <person name="Li F."/>
            <person name="Xiang J."/>
        </authorList>
    </citation>
    <scope>NUCLEOTIDE SEQUENCE [LARGE SCALE GENOMIC DNA]</scope>
    <source>
        <tissue evidence="2">Muscle</tissue>
    </source>
</reference>
<protein>
    <submittedName>
        <fullName evidence="2">Uncharacterized protein</fullName>
    </submittedName>
</protein>
<evidence type="ECO:0000313" key="2">
    <source>
        <dbReference type="EMBL" id="ROT67016.1"/>
    </source>
</evidence>
<feature type="transmembrane region" description="Helical" evidence="1">
    <location>
        <begin position="307"/>
        <end position="328"/>
    </location>
</feature>
<gene>
    <name evidence="2" type="ORF">C7M84_014925</name>
</gene>
<dbReference type="Proteomes" id="UP000283509">
    <property type="component" value="Unassembled WGS sequence"/>
</dbReference>
<feature type="transmembrane region" description="Helical" evidence="1">
    <location>
        <begin position="124"/>
        <end position="145"/>
    </location>
</feature>
<name>A0A3R7Q2R9_PENVA</name>
<dbReference type="AlphaFoldDB" id="A0A3R7Q2R9"/>
<evidence type="ECO:0000313" key="3">
    <source>
        <dbReference type="Proteomes" id="UP000283509"/>
    </source>
</evidence>
<reference evidence="2 3" key="2">
    <citation type="submission" date="2019-01" db="EMBL/GenBank/DDBJ databases">
        <title>The decoding of complex shrimp genome reveals the adaptation for benthos swimmer, frequently molting mechanism and breeding impact on genome.</title>
        <authorList>
            <person name="Sun Y."/>
            <person name="Gao Y."/>
            <person name="Yu Y."/>
        </authorList>
    </citation>
    <scope>NUCLEOTIDE SEQUENCE [LARGE SCALE GENOMIC DNA]</scope>
    <source>
        <tissue evidence="2">Muscle</tissue>
    </source>
</reference>
<keyword evidence="1" id="KW-1133">Transmembrane helix</keyword>
<keyword evidence="1" id="KW-0812">Transmembrane</keyword>
<accession>A0A3R7Q2R9</accession>
<proteinExistence type="predicted"/>
<feature type="transmembrane region" description="Helical" evidence="1">
    <location>
        <begin position="274"/>
        <end position="295"/>
    </location>
</feature>
<comment type="caution">
    <text evidence="2">The sequence shown here is derived from an EMBL/GenBank/DDBJ whole genome shotgun (WGS) entry which is preliminary data.</text>
</comment>
<dbReference type="EMBL" id="QCYY01002866">
    <property type="protein sequence ID" value="ROT67016.1"/>
    <property type="molecule type" value="Genomic_DNA"/>
</dbReference>
<feature type="transmembrane region" description="Helical" evidence="1">
    <location>
        <begin position="242"/>
        <end position="268"/>
    </location>
</feature>